<dbReference type="PANTHER" id="PTHR42909:SF1">
    <property type="entry name" value="CARBOHYDRATE KINASE PFKB DOMAIN-CONTAINING PROTEIN"/>
    <property type="match status" value="1"/>
</dbReference>
<dbReference type="HAMAP" id="MF_01876">
    <property type="entry name" value="PsiMP_glycosidase"/>
    <property type="match status" value="1"/>
</dbReference>
<dbReference type="OrthoDB" id="198885at2759"/>
<dbReference type="eggNOG" id="KOG3009">
    <property type="taxonomic scope" value="Eukaryota"/>
</dbReference>
<evidence type="ECO:0000313" key="8">
    <source>
        <dbReference type="EMBL" id="OCT53564.1"/>
    </source>
</evidence>
<feature type="compositionally biased region" description="Basic and acidic residues" evidence="6">
    <location>
        <begin position="348"/>
        <end position="360"/>
    </location>
</feature>
<dbReference type="Pfam" id="PF00294">
    <property type="entry name" value="PfkB"/>
    <property type="match status" value="2"/>
</dbReference>
<dbReference type="VEuPathDB" id="FungiDB:G647_00526"/>
<keyword evidence="9" id="KW-1185">Reference proteome</keyword>
<dbReference type="AlphaFoldDB" id="A0A1C1CYE3"/>
<organism evidence="8 9">
    <name type="scientific">Cladophialophora carrionii</name>
    <dbReference type="NCBI Taxonomy" id="86049"/>
    <lineage>
        <taxon>Eukaryota</taxon>
        <taxon>Fungi</taxon>
        <taxon>Dikarya</taxon>
        <taxon>Ascomycota</taxon>
        <taxon>Pezizomycotina</taxon>
        <taxon>Eurotiomycetes</taxon>
        <taxon>Chaetothyriomycetidae</taxon>
        <taxon>Chaetothyriales</taxon>
        <taxon>Herpotrichiellaceae</taxon>
        <taxon>Cladophialophora</taxon>
    </lineage>
</organism>
<dbReference type="InterPro" id="IPR029056">
    <property type="entry name" value="Ribokinase-like"/>
</dbReference>
<evidence type="ECO:0000256" key="2">
    <source>
        <dbReference type="ARBA" id="ARBA00022801"/>
    </source>
</evidence>
<accession>A0A1C1CYE3</accession>
<feature type="region of interest" description="Disordered" evidence="6">
    <location>
        <begin position="348"/>
        <end position="390"/>
    </location>
</feature>
<dbReference type="GO" id="GO:0046872">
    <property type="term" value="F:metal ion binding"/>
    <property type="evidence" value="ECO:0007669"/>
    <property type="project" value="UniProtKB-KW"/>
</dbReference>
<evidence type="ECO:0000256" key="1">
    <source>
        <dbReference type="ARBA" id="ARBA00022723"/>
    </source>
</evidence>
<dbReference type="Proteomes" id="UP000094526">
    <property type="component" value="Unassembled WGS sequence"/>
</dbReference>
<evidence type="ECO:0000313" key="9">
    <source>
        <dbReference type="Proteomes" id="UP000094526"/>
    </source>
</evidence>
<dbReference type="InterPro" id="IPR011611">
    <property type="entry name" value="PfkB_dom"/>
</dbReference>
<comment type="caution">
    <text evidence="8">The sequence shown here is derived from an EMBL/GenBank/DDBJ whole genome shotgun (WGS) entry which is preliminary data.</text>
</comment>
<reference evidence="9" key="1">
    <citation type="submission" date="2015-07" db="EMBL/GenBank/DDBJ databases">
        <authorList>
            <person name="Teixeira M.M."/>
            <person name="Souza R.C."/>
            <person name="Almeida L.G."/>
            <person name="Vicente V.A."/>
            <person name="de Hoog S."/>
            <person name="Bocca A.L."/>
            <person name="de Almeida S.R."/>
            <person name="Vasconcelos A.T."/>
            <person name="Felipe M.S."/>
        </authorList>
    </citation>
    <scope>NUCLEOTIDE SEQUENCE [LARGE SCALE GENOMIC DNA]</scope>
    <source>
        <strain evidence="9">KSF</strain>
    </source>
</reference>
<feature type="region of interest" description="Disordered" evidence="6">
    <location>
        <begin position="412"/>
        <end position="435"/>
    </location>
</feature>
<dbReference type="SUPFAM" id="SSF53613">
    <property type="entry name" value="Ribokinase-like"/>
    <property type="match status" value="1"/>
</dbReference>
<name>A0A1C1CYE3_9EURO</name>
<dbReference type="EMBL" id="LGRB01000008">
    <property type="protein sequence ID" value="OCT53564.1"/>
    <property type="molecule type" value="Genomic_DNA"/>
</dbReference>
<dbReference type="GO" id="GO:0005737">
    <property type="term" value="C:cytoplasm"/>
    <property type="evidence" value="ECO:0007669"/>
    <property type="project" value="TreeGrafter"/>
</dbReference>
<keyword evidence="1" id="KW-0479">Metal-binding</keyword>
<dbReference type="Gene3D" id="3.40.1190.20">
    <property type="match status" value="1"/>
</dbReference>
<evidence type="ECO:0000256" key="5">
    <source>
        <dbReference type="ARBA" id="ARBA00023295"/>
    </source>
</evidence>
<keyword evidence="4" id="KW-0456">Lyase</keyword>
<evidence type="ECO:0000256" key="3">
    <source>
        <dbReference type="ARBA" id="ARBA00023211"/>
    </source>
</evidence>
<keyword evidence="3" id="KW-0464">Manganese</keyword>
<dbReference type="GO" id="GO:0004730">
    <property type="term" value="F:pseudouridylate synthase activity"/>
    <property type="evidence" value="ECO:0007669"/>
    <property type="project" value="InterPro"/>
</dbReference>
<sequence length="787" mass="83686">MALRRRTLSLSPYFRRLTQRCGQRRPIVTGRDRLFRVSEAVQDALATGKPVVALETTIYTHGYPYPENVALSSHLESLVRVNGAVPATIGILGGRALIGMGAEELIELVSAAGNKNTWKISRRDLGFIGGLGLRGHALNGGTTIAGTMVLAHLAGIKVFATGGLGGVHRGGENSLDISADLTELGRTPVTVISSGCKSFLDIPRTLEYLETQGVGVGTFADGRQGEVDFPAFFSRDSGVKSPKTILDEADAAAIIYAQSVLGVNSGLLFANPVPEHSAMSREEIDSIIAEAVSEAEQKGIGGSANTPYILKRIRELSKGGSVKANTALVEANVIRGTKVAVELAKLERRDGAAPQREDSSKLVIPPNSSSSSMRESRSTPSTERQSVQPVDVLVAGSLASDTMCDHQPFHITAQSTSPVPHTSNPSSISQSPGGVGRNVSLAAHLAGAKVVLASAVADDLAGSSLLDHVTKSGLQTTAIRQLSTIDGARTAQYVAINDTNKDLVVAMADMSIFARPELEAPGYWTAKMGQSKPTWIVVDANWSPSILSSIFAAAKASGALVAFEPVSTAKAARLFHKDNHFVTSAKVVPDHVVSLASPNHLELSALYNAAREAMMFESEEWWSVIDSLGLSGGGSRERLVSVAGRELVEQGIPQQGIQLLPFIPNLITKLGRRGCLLTCLLRRGDERLTRPENAPYVLSRNLSRDSDLGGLYMRLFPPFMEVAQDHIVSVNGVGDTMLGVAIAGLARGRTLEEVLPIAQEAAVLTLKSPEAVSPHVRDIQDKLDRLR</sequence>
<dbReference type="Pfam" id="PF04227">
    <property type="entry name" value="Indigoidine_A"/>
    <property type="match status" value="1"/>
</dbReference>
<feature type="compositionally biased region" description="Low complexity" evidence="6">
    <location>
        <begin position="361"/>
        <end position="386"/>
    </location>
</feature>
<dbReference type="CDD" id="cd01941">
    <property type="entry name" value="YeiC_kinase_like"/>
    <property type="match status" value="1"/>
</dbReference>
<feature type="domain" description="Carbohydrate kinase PfkB" evidence="7">
    <location>
        <begin position="724"/>
        <end position="773"/>
    </location>
</feature>
<gene>
    <name evidence="8" type="ORF">CLCR_09622</name>
</gene>
<proteinExistence type="inferred from homology"/>
<keyword evidence="5" id="KW-0326">Glycosidase</keyword>
<protein>
    <submittedName>
        <fullName evidence="8">Pseudouridine-metabolizing bifunctional protein</fullName>
    </submittedName>
</protein>
<evidence type="ECO:0000259" key="7">
    <source>
        <dbReference type="Pfam" id="PF00294"/>
    </source>
</evidence>
<dbReference type="SUPFAM" id="SSF110581">
    <property type="entry name" value="Indigoidine synthase A-like"/>
    <property type="match status" value="1"/>
</dbReference>
<dbReference type="VEuPathDB" id="FungiDB:CLCR_09622"/>
<dbReference type="InterPro" id="IPR007342">
    <property type="entry name" value="PsuG"/>
</dbReference>
<dbReference type="InterPro" id="IPR022830">
    <property type="entry name" value="Indigdn_synthA-like"/>
</dbReference>
<dbReference type="PANTHER" id="PTHR42909">
    <property type="entry name" value="ZGC:136858"/>
    <property type="match status" value="1"/>
</dbReference>
<dbReference type="STRING" id="86049.A0A1C1CYE3"/>
<keyword evidence="2" id="KW-0378">Hydrolase</keyword>
<evidence type="ECO:0000256" key="6">
    <source>
        <dbReference type="SAM" id="MobiDB-lite"/>
    </source>
</evidence>
<dbReference type="Gene3D" id="3.40.1790.10">
    <property type="entry name" value="Indigoidine synthase domain"/>
    <property type="match status" value="1"/>
</dbReference>
<dbReference type="GO" id="GO:0016798">
    <property type="term" value="F:hydrolase activity, acting on glycosyl bonds"/>
    <property type="evidence" value="ECO:0007669"/>
    <property type="project" value="UniProtKB-KW"/>
</dbReference>
<feature type="compositionally biased region" description="Polar residues" evidence="6">
    <location>
        <begin position="412"/>
        <end position="432"/>
    </location>
</feature>
<evidence type="ECO:0000256" key="4">
    <source>
        <dbReference type="ARBA" id="ARBA00023239"/>
    </source>
</evidence>
<feature type="domain" description="Carbohydrate kinase PfkB" evidence="7">
    <location>
        <begin position="420"/>
        <end position="610"/>
    </location>
</feature>